<gene>
    <name evidence="7" type="ORF">ACFFFP_06690</name>
</gene>
<feature type="transmembrane region" description="Helical" evidence="6">
    <location>
        <begin position="157"/>
        <end position="179"/>
    </location>
</feature>
<evidence type="ECO:0000313" key="7">
    <source>
        <dbReference type="EMBL" id="MFC0595852.1"/>
    </source>
</evidence>
<feature type="transmembrane region" description="Helical" evidence="6">
    <location>
        <begin position="39"/>
        <end position="61"/>
    </location>
</feature>
<evidence type="ECO:0000256" key="5">
    <source>
        <dbReference type="ARBA" id="ARBA00023136"/>
    </source>
</evidence>
<organism evidence="7 8">
    <name type="scientific">Thermus composti</name>
    <dbReference type="NCBI Taxonomy" id="532059"/>
    <lineage>
        <taxon>Bacteria</taxon>
        <taxon>Thermotogati</taxon>
        <taxon>Deinococcota</taxon>
        <taxon>Deinococci</taxon>
        <taxon>Thermales</taxon>
        <taxon>Thermaceae</taxon>
        <taxon>Thermus</taxon>
    </lineage>
</organism>
<dbReference type="Pfam" id="PF02690">
    <property type="entry name" value="Na_Pi_cotrans"/>
    <property type="match status" value="1"/>
</dbReference>
<keyword evidence="2" id="KW-1003">Cell membrane</keyword>
<feature type="transmembrane region" description="Helical" evidence="6">
    <location>
        <begin position="210"/>
        <end position="230"/>
    </location>
</feature>
<evidence type="ECO:0000256" key="3">
    <source>
        <dbReference type="ARBA" id="ARBA00022692"/>
    </source>
</evidence>
<keyword evidence="3 6" id="KW-0812">Transmembrane</keyword>
<protein>
    <submittedName>
        <fullName evidence="7">Na/Pi cotransporter family protein</fullName>
    </submittedName>
</protein>
<proteinExistence type="predicted"/>
<feature type="transmembrane region" description="Helical" evidence="6">
    <location>
        <begin position="185"/>
        <end position="203"/>
    </location>
</feature>
<evidence type="ECO:0000256" key="6">
    <source>
        <dbReference type="SAM" id="Phobius"/>
    </source>
</evidence>
<evidence type="ECO:0000256" key="2">
    <source>
        <dbReference type="ARBA" id="ARBA00022475"/>
    </source>
</evidence>
<name>A0ABV6Q152_9DEIN</name>
<evidence type="ECO:0000256" key="4">
    <source>
        <dbReference type="ARBA" id="ARBA00022989"/>
    </source>
</evidence>
<evidence type="ECO:0000313" key="8">
    <source>
        <dbReference type="Proteomes" id="UP001589830"/>
    </source>
</evidence>
<reference evidence="7 8" key="1">
    <citation type="submission" date="2024-09" db="EMBL/GenBank/DDBJ databases">
        <authorList>
            <person name="Sun Q."/>
            <person name="Mori K."/>
        </authorList>
    </citation>
    <scope>NUCLEOTIDE SEQUENCE [LARGE SCALE GENOMIC DNA]</scope>
    <source>
        <strain evidence="7 8">NCAIM B.02340</strain>
    </source>
</reference>
<keyword evidence="4 6" id="KW-1133">Transmembrane helix</keyword>
<dbReference type="Proteomes" id="UP001589830">
    <property type="component" value="Unassembled WGS sequence"/>
</dbReference>
<comment type="caution">
    <text evidence="7">The sequence shown here is derived from an EMBL/GenBank/DDBJ whole genome shotgun (WGS) entry which is preliminary data.</text>
</comment>
<dbReference type="InterPro" id="IPR038078">
    <property type="entry name" value="PhoU-like_sf"/>
</dbReference>
<keyword evidence="8" id="KW-1185">Reference proteome</keyword>
<dbReference type="SUPFAM" id="SSF109755">
    <property type="entry name" value="PhoU-like"/>
    <property type="match status" value="1"/>
</dbReference>
<keyword evidence="5 6" id="KW-0472">Membrane</keyword>
<comment type="subcellular location">
    <subcellularLocation>
        <location evidence="1">Cell membrane</location>
        <topology evidence="1">Multi-pass membrane protein</topology>
    </subcellularLocation>
</comment>
<feature type="transmembrane region" description="Helical" evidence="6">
    <location>
        <begin position="73"/>
        <end position="93"/>
    </location>
</feature>
<dbReference type="RefSeq" id="WP_188848018.1">
    <property type="nucleotide sequence ID" value="NZ_BMPJ01000029.1"/>
</dbReference>
<dbReference type="Gene3D" id="1.20.58.220">
    <property type="entry name" value="Phosphate transport system protein phou homolog 2, domain 2"/>
    <property type="match status" value="1"/>
</dbReference>
<accession>A0ABV6Q152</accession>
<feature type="transmembrane region" description="Helical" evidence="6">
    <location>
        <begin position="124"/>
        <end position="145"/>
    </location>
</feature>
<dbReference type="EMBL" id="JBHLTW010000028">
    <property type="protein sequence ID" value="MFC0595852.1"/>
    <property type="molecule type" value="Genomic_DNA"/>
</dbReference>
<evidence type="ECO:0000256" key="1">
    <source>
        <dbReference type="ARBA" id="ARBA00004651"/>
    </source>
</evidence>
<dbReference type="InterPro" id="IPR003841">
    <property type="entry name" value="Na/Pi_transpt"/>
</dbReference>
<feature type="transmembrane region" description="Helical" evidence="6">
    <location>
        <begin position="6"/>
        <end position="27"/>
    </location>
</feature>
<feature type="transmembrane region" description="Helical" evidence="6">
    <location>
        <begin position="236"/>
        <end position="254"/>
    </location>
</feature>
<sequence>MEVLGAFALLYLGNLLLTEAASGLAGARGRRLLARARGVTLGLAGVLLGLATGSGTGLTLLGRGLLQAGLLGAYEAGLLALGGTLGATAVVGLASLGNRALALLSLSLALGVELALRKSPWGRLLFGLGLLFLGLDLARTGALAWEPLLTSLPPALLFALGFLLAFALGSANLVALLALGLGHEGTAALVLGGGVGCTGPLLLRAPPEALRLGGALLLHRLALALPLLFLDVQDVLALHVGYHALALLAFPLLFPPLHRLMVRLLPPEPPLAPKYLRPEALEDPPLAQALALRELARIGDAARAMLARTLEALRKEEGREADLSPLEEKVDWLSREVLLYVARLPEEASLPYLKAAAELEHLADLAKRILRKAERLWGQGITFSPEGHRELARLLALTLARLERALAALATADPHLARRVQTEGFQEALEASRQAHRKRLQEREESRASTLTHLDLLLLLEELNQGISRLARLVEELRPQGPEERRW</sequence>